<dbReference type="Pfam" id="PF02318">
    <property type="entry name" value="FYVE_2"/>
    <property type="match status" value="1"/>
</dbReference>
<comment type="caution">
    <text evidence="3">The sequence shown here is derived from an EMBL/GenBank/DDBJ whole genome shotgun (WGS) entry which is preliminary data.</text>
</comment>
<dbReference type="PANTHER" id="PTHR45716">
    <property type="entry name" value="BITESIZE, ISOFORM I"/>
    <property type="match status" value="1"/>
</dbReference>
<reference evidence="4" key="1">
    <citation type="submission" date="2017-01" db="EMBL/GenBank/DDBJ databases">
        <title>Comparative genomics of anhydrobiosis in the tardigrade Hypsibius dujardini.</title>
        <authorList>
            <person name="Yoshida Y."/>
            <person name="Koutsovoulos G."/>
            <person name="Laetsch D."/>
            <person name="Stevens L."/>
            <person name="Kumar S."/>
            <person name="Horikawa D."/>
            <person name="Ishino K."/>
            <person name="Komine S."/>
            <person name="Tomita M."/>
            <person name="Blaxter M."/>
            <person name="Arakawa K."/>
        </authorList>
    </citation>
    <scope>NUCLEOTIDE SEQUENCE [LARGE SCALE GENOMIC DNA]</scope>
    <source>
        <strain evidence="4">Z151</strain>
    </source>
</reference>
<dbReference type="GO" id="GO:0042043">
    <property type="term" value="F:neurexin family protein binding"/>
    <property type="evidence" value="ECO:0007669"/>
    <property type="project" value="TreeGrafter"/>
</dbReference>
<dbReference type="PANTHER" id="PTHR45716:SF2">
    <property type="entry name" value="BITESIZE, ISOFORM I"/>
    <property type="match status" value="1"/>
</dbReference>
<feature type="domain" description="C2" evidence="1">
    <location>
        <begin position="350"/>
        <end position="476"/>
    </location>
</feature>
<evidence type="ECO:0000259" key="1">
    <source>
        <dbReference type="PROSITE" id="PS50004"/>
    </source>
</evidence>
<dbReference type="Gene3D" id="3.30.40.10">
    <property type="entry name" value="Zinc/RING finger domain, C3HC4 (zinc finger)"/>
    <property type="match status" value="1"/>
</dbReference>
<accession>A0A1W0WFP6</accession>
<proteinExistence type="predicted"/>
<dbReference type="Gene3D" id="2.60.40.150">
    <property type="entry name" value="C2 domain"/>
    <property type="match status" value="1"/>
</dbReference>
<dbReference type="Proteomes" id="UP000192578">
    <property type="component" value="Unassembled WGS sequence"/>
</dbReference>
<dbReference type="InterPro" id="IPR013083">
    <property type="entry name" value="Znf_RING/FYVE/PHD"/>
</dbReference>
<feature type="domain" description="RabBD" evidence="2">
    <location>
        <begin position="13"/>
        <end position="133"/>
    </location>
</feature>
<dbReference type="PROSITE" id="PS50916">
    <property type="entry name" value="RABBD"/>
    <property type="match status" value="1"/>
</dbReference>
<dbReference type="GO" id="GO:0006887">
    <property type="term" value="P:exocytosis"/>
    <property type="evidence" value="ECO:0007669"/>
    <property type="project" value="TreeGrafter"/>
</dbReference>
<dbReference type="InterPro" id="IPR000008">
    <property type="entry name" value="C2_dom"/>
</dbReference>
<dbReference type="SUPFAM" id="SSF57903">
    <property type="entry name" value="FYVE/PHD zinc finger"/>
    <property type="match status" value="1"/>
</dbReference>
<evidence type="ECO:0000313" key="4">
    <source>
        <dbReference type="Proteomes" id="UP000192578"/>
    </source>
</evidence>
<dbReference type="InterPro" id="IPR041282">
    <property type="entry name" value="FYVE_2"/>
</dbReference>
<name>A0A1W0WFP6_HYPEX</name>
<dbReference type="PROSITE" id="PS50004">
    <property type="entry name" value="C2"/>
    <property type="match status" value="1"/>
</dbReference>
<dbReference type="InterPro" id="IPR010911">
    <property type="entry name" value="Rab_BD"/>
</dbReference>
<dbReference type="InterPro" id="IPR011011">
    <property type="entry name" value="Znf_FYVE_PHD"/>
</dbReference>
<organism evidence="3 4">
    <name type="scientific">Hypsibius exemplaris</name>
    <name type="common">Freshwater tardigrade</name>
    <dbReference type="NCBI Taxonomy" id="2072580"/>
    <lineage>
        <taxon>Eukaryota</taxon>
        <taxon>Metazoa</taxon>
        <taxon>Ecdysozoa</taxon>
        <taxon>Tardigrada</taxon>
        <taxon>Eutardigrada</taxon>
        <taxon>Parachela</taxon>
        <taxon>Hypsibioidea</taxon>
        <taxon>Hypsibiidae</taxon>
        <taxon>Hypsibius</taxon>
    </lineage>
</organism>
<dbReference type="AlphaFoldDB" id="A0A1W0WFP6"/>
<dbReference type="GO" id="GO:0031267">
    <property type="term" value="F:small GTPase binding"/>
    <property type="evidence" value="ECO:0007669"/>
    <property type="project" value="InterPro"/>
</dbReference>
<dbReference type="Pfam" id="PF00168">
    <property type="entry name" value="C2"/>
    <property type="match status" value="1"/>
</dbReference>
<dbReference type="SUPFAM" id="SSF49562">
    <property type="entry name" value="C2 domain (Calcium/lipid-binding domain, CaLB)"/>
    <property type="match status" value="1"/>
</dbReference>
<evidence type="ECO:0000259" key="2">
    <source>
        <dbReference type="PROSITE" id="PS50916"/>
    </source>
</evidence>
<dbReference type="GO" id="GO:0006886">
    <property type="term" value="P:intracellular protein transport"/>
    <property type="evidence" value="ECO:0007669"/>
    <property type="project" value="InterPro"/>
</dbReference>
<gene>
    <name evidence="3" type="ORF">BV898_11807</name>
</gene>
<dbReference type="InterPro" id="IPR035892">
    <property type="entry name" value="C2_domain_sf"/>
</dbReference>
<dbReference type="SMART" id="SM00239">
    <property type="entry name" value="C2"/>
    <property type="match status" value="1"/>
</dbReference>
<dbReference type="GO" id="GO:0070382">
    <property type="term" value="C:exocytic vesicle"/>
    <property type="evidence" value="ECO:0007669"/>
    <property type="project" value="TreeGrafter"/>
</dbReference>
<dbReference type="EMBL" id="MTYJ01000112">
    <property type="protein sequence ID" value="OQV14036.1"/>
    <property type="molecule type" value="Genomic_DNA"/>
</dbReference>
<evidence type="ECO:0000313" key="3">
    <source>
        <dbReference type="EMBL" id="OQV14036.1"/>
    </source>
</evidence>
<dbReference type="OrthoDB" id="195679at2759"/>
<keyword evidence="4" id="KW-1185">Reference proteome</keyword>
<sequence length="485" mass="54747">MEPDSGNLRAAVVRNLECLTDYERNRIKQVLMRDEQLQRVHSQRVNTLKVELDDLRRNQEAKADSLAASYTCTVCEKELHRFFSKKAACAGCFRVVCLACVQVVDGPPKQSFCRLCTKGWQIWQTSGEWMEVERREGISASPMAAFILREGLRHTLSADDLGHMDVRGSQNATREAADEVAPRKHRKLHRGQDGLDGDAQFLRRSLHINAEIPIELHSEYSVLSPLKKNLTKMEDRIISGLRRHTKSDAFLFSHSAAAVASELLEQTFLNADGATGVNSESKRPIQNTRTNAIPVGSSLPVHTDASAIVEFKPIGHDIETAPRHPSKRLKPEGNIPMGKSMFNPPPMLVSDPQLRIAFNYDDGQLEVYIMRCRNLPLSSRKKEKPVMLNPYVKVHLRATKGVVDMKRKTKTVFGTTQPEYDAVLKFPVDRAGLADNWNLHISVCAKKGLFQLTSVLEETSMVVTENYLTMTYPIWIHFHGSHQYH</sequence>
<dbReference type="GO" id="GO:0005886">
    <property type="term" value="C:plasma membrane"/>
    <property type="evidence" value="ECO:0007669"/>
    <property type="project" value="TreeGrafter"/>
</dbReference>
<protein>
    <submittedName>
        <fullName evidence="3">Uncharacterized protein</fullName>
    </submittedName>
</protein>